<keyword evidence="1" id="KW-0175">Coiled coil</keyword>
<dbReference type="AlphaFoldDB" id="A0ABD2C8F9"/>
<gene>
    <name evidence="2" type="ORF">V1478_001185</name>
</gene>
<name>A0ABD2C8F9_VESSQ</name>
<dbReference type="EMBL" id="JAUDFV010000020">
    <property type="protein sequence ID" value="KAL2741044.1"/>
    <property type="molecule type" value="Genomic_DNA"/>
</dbReference>
<reference evidence="2 3" key="1">
    <citation type="journal article" date="2024" name="Ann. Entomol. Soc. Am.">
        <title>Genomic analyses of the southern and eastern yellowjacket wasps (Hymenoptera: Vespidae) reveal evolutionary signatures of social life.</title>
        <authorList>
            <person name="Catto M.A."/>
            <person name="Caine P.B."/>
            <person name="Orr S.E."/>
            <person name="Hunt B.G."/>
            <person name="Goodisman M.A.D."/>
        </authorList>
    </citation>
    <scope>NUCLEOTIDE SEQUENCE [LARGE SCALE GENOMIC DNA]</scope>
    <source>
        <strain evidence="2">233</strain>
        <tissue evidence="2">Head and thorax</tissue>
    </source>
</reference>
<feature type="coiled-coil region" evidence="1">
    <location>
        <begin position="168"/>
        <end position="216"/>
    </location>
</feature>
<evidence type="ECO:0000256" key="1">
    <source>
        <dbReference type="SAM" id="Coils"/>
    </source>
</evidence>
<proteinExistence type="predicted"/>
<evidence type="ECO:0000313" key="2">
    <source>
        <dbReference type="EMBL" id="KAL2741044.1"/>
    </source>
</evidence>
<sequence>MGGIIHHSTNVLSKTETEKKIRRTSQEFVNTFPKEIITNIQTTTIAVENYRRENNDFTAFHNDLSKKEAKVFEKEFTKTKIQSLFETLDQLEASLTFSRILESEQWLQYSALKAQKVAIIDDLRKANKLNKNMLNLFRQSVTDARIGNTDILPEPLKREVQRIWHRKYDDLLKQNERLKKEIVTASAHVEEKNKQIEVLERKLLNMAENLIEREEAIKRVCTKYLNLKKRKDEEEILLRGSIETLQDALQKVRNANVSSKPEIRLSLGKDAQLAMEIRRSDRLVYENALLRAHLQEARRACKSSRSSSVVSLQKDSFKM</sequence>
<evidence type="ECO:0000313" key="3">
    <source>
        <dbReference type="Proteomes" id="UP001607302"/>
    </source>
</evidence>
<dbReference type="Proteomes" id="UP001607302">
    <property type="component" value="Unassembled WGS sequence"/>
</dbReference>
<protein>
    <submittedName>
        <fullName evidence="2">Uncharacterized protein</fullName>
    </submittedName>
</protein>
<organism evidence="2 3">
    <name type="scientific">Vespula squamosa</name>
    <name type="common">Southern yellow jacket</name>
    <name type="synonym">Wasp</name>
    <dbReference type="NCBI Taxonomy" id="30214"/>
    <lineage>
        <taxon>Eukaryota</taxon>
        <taxon>Metazoa</taxon>
        <taxon>Ecdysozoa</taxon>
        <taxon>Arthropoda</taxon>
        <taxon>Hexapoda</taxon>
        <taxon>Insecta</taxon>
        <taxon>Pterygota</taxon>
        <taxon>Neoptera</taxon>
        <taxon>Endopterygota</taxon>
        <taxon>Hymenoptera</taxon>
        <taxon>Apocrita</taxon>
        <taxon>Aculeata</taxon>
        <taxon>Vespoidea</taxon>
        <taxon>Vespidae</taxon>
        <taxon>Vespinae</taxon>
        <taxon>Vespula</taxon>
    </lineage>
</organism>
<keyword evidence="3" id="KW-1185">Reference proteome</keyword>
<comment type="caution">
    <text evidence="2">The sequence shown here is derived from an EMBL/GenBank/DDBJ whole genome shotgun (WGS) entry which is preliminary data.</text>
</comment>
<accession>A0ABD2C8F9</accession>